<evidence type="ECO:0000313" key="11">
    <source>
        <dbReference type="Proteomes" id="UP000032749"/>
    </source>
</evidence>
<dbReference type="GO" id="GO:0005524">
    <property type="term" value="F:ATP binding"/>
    <property type="evidence" value="ECO:0007669"/>
    <property type="project" value="UniProtKB-KW"/>
</dbReference>
<evidence type="ECO:0000256" key="8">
    <source>
        <dbReference type="ARBA" id="ARBA00023136"/>
    </source>
</evidence>
<name>R4YSW9_OLEAN</name>
<dbReference type="PANTHER" id="PTHR42781:SF4">
    <property type="entry name" value="SPERMIDINE_PUTRESCINE IMPORT ATP-BINDING PROTEIN POTA"/>
    <property type="match status" value="1"/>
</dbReference>
<dbReference type="CDD" id="cd03259">
    <property type="entry name" value="ABC_Carb_Solutes_like"/>
    <property type="match status" value="1"/>
</dbReference>
<dbReference type="SMART" id="SM00382">
    <property type="entry name" value="AAA"/>
    <property type="match status" value="1"/>
</dbReference>
<keyword evidence="3" id="KW-0410">Iron transport</keyword>
<dbReference type="GO" id="GO:0016020">
    <property type="term" value="C:membrane"/>
    <property type="evidence" value="ECO:0007669"/>
    <property type="project" value="InterPro"/>
</dbReference>
<dbReference type="Pfam" id="PF00005">
    <property type="entry name" value="ABC_tran"/>
    <property type="match status" value="1"/>
</dbReference>
<dbReference type="Gene3D" id="3.40.50.300">
    <property type="entry name" value="P-loop containing nucleotide triphosphate hydrolases"/>
    <property type="match status" value="1"/>
</dbReference>
<dbReference type="Proteomes" id="UP000032749">
    <property type="component" value="Chromosome"/>
</dbReference>
<dbReference type="SUPFAM" id="SSF52540">
    <property type="entry name" value="P-loop containing nucleoside triphosphate hydrolases"/>
    <property type="match status" value="1"/>
</dbReference>
<dbReference type="InterPro" id="IPR015853">
    <property type="entry name" value="ABC_transpr_FbpC"/>
</dbReference>
<keyword evidence="2" id="KW-1003">Cell membrane</keyword>
<dbReference type="InterPro" id="IPR017871">
    <property type="entry name" value="ABC_transporter-like_CS"/>
</dbReference>
<protein>
    <submittedName>
        <fullName evidence="10">Iron(III) ABC transporter, ATP-binding protein</fullName>
    </submittedName>
</protein>
<dbReference type="FunFam" id="3.40.50.300:FF:000425">
    <property type="entry name" value="Probable ABC transporter, ATP-binding subunit"/>
    <property type="match status" value="1"/>
</dbReference>
<evidence type="ECO:0000256" key="1">
    <source>
        <dbReference type="ARBA" id="ARBA00022448"/>
    </source>
</evidence>
<reference evidence="10 11" key="1">
    <citation type="journal article" date="2013" name="Nat. Commun.">
        <title>Genome sequence and functional genomic analysis of the oil-degrading bacterium Oleispira antarctica.</title>
        <authorList>
            <person name="Kube M."/>
            <person name="Chernikova T.N."/>
            <person name="Al-Ramahi Y."/>
            <person name="Beloqui A."/>
            <person name="Lopez-Cortez N."/>
            <person name="Guazzaroni M.E."/>
            <person name="Heipieper H.J."/>
            <person name="Klages S."/>
            <person name="Kotsyurbenko O.R."/>
            <person name="Langer I."/>
            <person name="Nechitaylo T.Y."/>
            <person name="Lunsdorf H."/>
            <person name="Fernandez M."/>
            <person name="Juarez S."/>
            <person name="Ciordia S."/>
            <person name="Singer A."/>
            <person name="Kagan O."/>
            <person name="Egorova O."/>
            <person name="Petit P.A."/>
            <person name="Stogios P."/>
            <person name="Kim Y."/>
            <person name="Tchigvintsev A."/>
            <person name="Flick R."/>
            <person name="Denaro R."/>
            <person name="Genovese M."/>
            <person name="Albar J.P."/>
            <person name="Reva O.N."/>
            <person name="Martinez-Gomariz M."/>
            <person name="Tran H."/>
            <person name="Ferrer M."/>
            <person name="Savchenko A."/>
            <person name="Yakunin A.F."/>
            <person name="Yakimov M.M."/>
            <person name="Golyshina O.V."/>
            <person name="Reinhardt R."/>
            <person name="Golyshin P.N."/>
        </authorList>
    </citation>
    <scope>NUCLEOTIDE SEQUENCE [LARGE SCALE GENOMIC DNA]</scope>
</reference>
<keyword evidence="4" id="KW-0547">Nucleotide-binding</keyword>
<dbReference type="InterPro" id="IPR050093">
    <property type="entry name" value="ABC_SmlMolc_Importer"/>
</dbReference>
<proteinExistence type="predicted"/>
<dbReference type="EMBL" id="FO203512">
    <property type="protein sequence ID" value="CCK76448.1"/>
    <property type="molecule type" value="Genomic_DNA"/>
</dbReference>
<evidence type="ECO:0000313" key="10">
    <source>
        <dbReference type="EMBL" id="CCK76448.1"/>
    </source>
</evidence>
<organism evidence="10 11">
    <name type="scientific">Oleispira antarctica RB-8</name>
    <dbReference type="NCBI Taxonomy" id="698738"/>
    <lineage>
        <taxon>Bacteria</taxon>
        <taxon>Pseudomonadati</taxon>
        <taxon>Pseudomonadota</taxon>
        <taxon>Gammaproteobacteria</taxon>
        <taxon>Oceanospirillales</taxon>
        <taxon>Oceanospirillaceae</taxon>
        <taxon>Oleispira</taxon>
    </lineage>
</organism>
<keyword evidence="11" id="KW-1185">Reference proteome</keyword>
<dbReference type="PANTHER" id="PTHR42781">
    <property type="entry name" value="SPERMIDINE/PUTRESCINE IMPORT ATP-BINDING PROTEIN POTA"/>
    <property type="match status" value="1"/>
</dbReference>
<dbReference type="AlphaFoldDB" id="R4YSW9"/>
<dbReference type="GO" id="GO:0015408">
    <property type="term" value="F:ABC-type ferric iron transporter activity"/>
    <property type="evidence" value="ECO:0007669"/>
    <property type="project" value="InterPro"/>
</dbReference>
<dbReference type="PATRIC" id="fig|698738.3.peg.2352"/>
<dbReference type="InterPro" id="IPR003439">
    <property type="entry name" value="ABC_transporter-like_ATP-bd"/>
</dbReference>
<dbReference type="PROSITE" id="PS00211">
    <property type="entry name" value="ABC_TRANSPORTER_1"/>
    <property type="match status" value="1"/>
</dbReference>
<gene>
    <name evidence="10" type="ORF">OLEAN_C22720</name>
</gene>
<dbReference type="STRING" id="698738.OLEAN_C22720"/>
<keyword evidence="6" id="KW-0408">Iron</keyword>
<sequence>MKDKNISNERYTQKKTTALELFNIQLAIDNHAILQALTFDLTEGEILCLLGPSGCGKTTALKTIAGLSIPQQGHISLFGDTVFSDNIINQPPEQRSIGFIFQDYALFPHMTVSQNIAYGLSHLGKQERQQRIKESLELVELSDLEQRYPHELSGGQQQRIAVARALAPKPKLLLMDEPFSNIDGQVKRRMMADLRRLLKEHNISCIFVTHAKEEAFAFADKTAVMINGHIEQLDIPAKVFNQPNTFAVAEFMEAGNLATLKHSQQVLDKIPHQWPRDIDNSGYWLFKPQHLILSHSLQNTGIELIDSTYIGRGYQHDIAIRLTKSNHAPTVIWKAETETPLGIAIGENIALEYDQQPHWLQD</sequence>
<keyword evidence="5 10" id="KW-0067">ATP-binding</keyword>
<evidence type="ECO:0000256" key="3">
    <source>
        <dbReference type="ARBA" id="ARBA00022496"/>
    </source>
</evidence>
<dbReference type="HOGENOM" id="CLU_000604_1_1_6"/>
<keyword evidence="1" id="KW-0813">Transport</keyword>
<evidence type="ECO:0000256" key="5">
    <source>
        <dbReference type="ARBA" id="ARBA00022840"/>
    </source>
</evidence>
<evidence type="ECO:0000256" key="7">
    <source>
        <dbReference type="ARBA" id="ARBA00023065"/>
    </source>
</evidence>
<evidence type="ECO:0000256" key="6">
    <source>
        <dbReference type="ARBA" id="ARBA00023004"/>
    </source>
</evidence>
<evidence type="ECO:0000256" key="2">
    <source>
        <dbReference type="ARBA" id="ARBA00022475"/>
    </source>
</evidence>
<dbReference type="InterPro" id="IPR027417">
    <property type="entry name" value="P-loop_NTPase"/>
</dbReference>
<dbReference type="KEGG" id="oai:OLEAN_C22720"/>
<dbReference type="GO" id="GO:0016887">
    <property type="term" value="F:ATP hydrolysis activity"/>
    <property type="evidence" value="ECO:0007669"/>
    <property type="project" value="InterPro"/>
</dbReference>
<dbReference type="OrthoDB" id="9802264at2"/>
<evidence type="ECO:0000256" key="4">
    <source>
        <dbReference type="ARBA" id="ARBA00022741"/>
    </source>
</evidence>
<keyword evidence="7" id="KW-0406">Ion transport</keyword>
<keyword evidence="8" id="KW-0472">Membrane</keyword>
<dbReference type="InterPro" id="IPR003593">
    <property type="entry name" value="AAA+_ATPase"/>
</dbReference>
<dbReference type="PROSITE" id="PS50893">
    <property type="entry name" value="ABC_TRANSPORTER_2"/>
    <property type="match status" value="1"/>
</dbReference>
<evidence type="ECO:0000259" key="9">
    <source>
        <dbReference type="PROSITE" id="PS50893"/>
    </source>
</evidence>
<dbReference type="GO" id="GO:0015697">
    <property type="term" value="P:quaternary ammonium group transport"/>
    <property type="evidence" value="ECO:0007669"/>
    <property type="project" value="UniProtKB-ARBA"/>
</dbReference>
<accession>R4YSW9</accession>
<feature type="domain" description="ABC transporter" evidence="9">
    <location>
        <begin position="19"/>
        <end position="252"/>
    </location>
</feature>